<dbReference type="GO" id="GO:1990641">
    <property type="term" value="P:response to iron ion starvation"/>
    <property type="evidence" value="ECO:0007669"/>
    <property type="project" value="TreeGrafter"/>
</dbReference>
<keyword evidence="5" id="KW-0813">Transport</keyword>
<dbReference type="Pfam" id="PF00129">
    <property type="entry name" value="MHC_I"/>
    <property type="match status" value="1"/>
</dbReference>
<evidence type="ECO:0000256" key="10">
    <source>
        <dbReference type="ARBA" id="ARBA00022989"/>
    </source>
</evidence>
<dbReference type="PRINTS" id="PR01638">
    <property type="entry name" value="MHCCLASSI"/>
</dbReference>
<dbReference type="EMBL" id="CALSGD010001467">
    <property type="protein sequence ID" value="CAH6806596.1"/>
    <property type="molecule type" value="Genomic_DNA"/>
</dbReference>
<dbReference type="InterPro" id="IPR001039">
    <property type="entry name" value="MHC_I_a_a1/a2"/>
</dbReference>
<feature type="chain" id="PRO_5043728995" evidence="18">
    <location>
        <begin position="26"/>
        <end position="267"/>
    </location>
</feature>
<evidence type="ECO:0000256" key="8">
    <source>
        <dbReference type="ARBA" id="ARBA00022692"/>
    </source>
</evidence>
<keyword evidence="8 17" id="KW-0812">Transmembrane</keyword>
<comment type="subunit">
    <text evidence="4">Binds TFR through the extracellular domain in a pH-dependent manner.</text>
</comment>
<feature type="transmembrane region" description="Helical" evidence="17">
    <location>
        <begin position="226"/>
        <end position="249"/>
    </location>
</feature>
<dbReference type="Gene3D" id="3.30.500.10">
    <property type="entry name" value="MHC class I-like antigen recognition-like"/>
    <property type="match status" value="1"/>
</dbReference>
<dbReference type="GO" id="GO:0005615">
    <property type="term" value="C:extracellular space"/>
    <property type="evidence" value="ECO:0007669"/>
    <property type="project" value="TreeGrafter"/>
</dbReference>
<dbReference type="InterPro" id="IPR050208">
    <property type="entry name" value="MHC_class-I_related"/>
</dbReference>
<keyword evidence="11" id="KW-0408">Iron</keyword>
<dbReference type="FunFam" id="2.60.40.10:FF:000204">
    <property type="entry name" value="Major histocompatibility complex, class I-related protein"/>
    <property type="match status" value="1"/>
</dbReference>
<evidence type="ECO:0000256" key="15">
    <source>
        <dbReference type="ARBA" id="ARBA00023180"/>
    </source>
</evidence>
<reference evidence="20" key="1">
    <citation type="submission" date="2022-06" db="EMBL/GenBank/DDBJ databases">
        <authorList>
            <person name="Andreotti S."/>
            <person name="Wyler E."/>
        </authorList>
    </citation>
    <scope>NUCLEOTIDE SEQUENCE</scope>
</reference>
<dbReference type="GO" id="GO:0034756">
    <property type="term" value="P:regulation of iron ion transport"/>
    <property type="evidence" value="ECO:0007669"/>
    <property type="project" value="TreeGrafter"/>
</dbReference>
<evidence type="ECO:0000256" key="14">
    <source>
        <dbReference type="ARBA" id="ARBA00023157"/>
    </source>
</evidence>
<proteinExistence type="inferred from homology"/>
<evidence type="ECO:0000259" key="19">
    <source>
        <dbReference type="PROSITE" id="PS50835"/>
    </source>
</evidence>
<dbReference type="InterPro" id="IPR013783">
    <property type="entry name" value="Ig-like_fold"/>
</dbReference>
<keyword evidence="12" id="KW-0406">Ion transport</keyword>
<evidence type="ECO:0000256" key="7">
    <source>
        <dbReference type="ARBA" id="ARBA00022496"/>
    </source>
</evidence>
<dbReference type="Proteomes" id="UP001152836">
    <property type="component" value="Unassembled WGS sequence"/>
</dbReference>
<sequence length="267" mass="29792">MDLSAGLPVLLVLLVWSTAPQAARAPLTKLGVMPESHILQVILGCEVHEDNSTSGIWKYGYDGQDHLEFCPKTLDWRAAEPGAWTTKVEWEEHKVRARQNKDYLERDCPEQLKQFLQLGRGLLRQQVPPLVKVTHHWAPAGTSLRCQALNFFPQNITMKWLKDNQPLDAKDVNPVDVLPNGDGTYQAQMTLAVAPGDETSFTCQVEHPGLDQPLTAIWEPLPSQSLIIGAISGIIICVIFFVAILFLILRKKKASEETMGDYVLAEC</sequence>
<evidence type="ECO:0000256" key="3">
    <source>
        <dbReference type="ARBA" id="ARBA00006909"/>
    </source>
</evidence>
<dbReference type="SMART" id="SM00407">
    <property type="entry name" value="IGc1"/>
    <property type="match status" value="1"/>
</dbReference>
<name>A0AAU9ZR04_PHORO</name>
<dbReference type="InterPro" id="IPR036179">
    <property type="entry name" value="Ig-like_dom_sf"/>
</dbReference>
<dbReference type="SUPFAM" id="SSF54452">
    <property type="entry name" value="MHC antigen-recognition domain"/>
    <property type="match status" value="1"/>
</dbReference>
<keyword evidence="15" id="KW-0325">Glycoprotein</keyword>
<comment type="caution">
    <text evidence="20">The sequence shown here is derived from an EMBL/GenBank/DDBJ whole genome shotgun (WGS) entry which is preliminary data.</text>
</comment>
<keyword evidence="9 18" id="KW-0732">Signal</keyword>
<dbReference type="GO" id="GO:0006826">
    <property type="term" value="P:iron ion transport"/>
    <property type="evidence" value="ECO:0007669"/>
    <property type="project" value="UniProtKB-KW"/>
</dbReference>
<evidence type="ECO:0000256" key="13">
    <source>
        <dbReference type="ARBA" id="ARBA00023136"/>
    </source>
</evidence>
<keyword evidence="6" id="KW-1003">Cell membrane</keyword>
<dbReference type="PROSITE" id="PS00290">
    <property type="entry name" value="IG_MHC"/>
    <property type="match status" value="1"/>
</dbReference>
<comment type="similarity">
    <text evidence="3 16">Belongs to the MHC class I family.</text>
</comment>
<evidence type="ECO:0000256" key="17">
    <source>
        <dbReference type="SAM" id="Phobius"/>
    </source>
</evidence>
<keyword evidence="13 17" id="KW-0472">Membrane</keyword>
<dbReference type="InterPro" id="IPR011161">
    <property type="entry name" value="MHC_I-like_Ag-recog"/>
</dbReference>
<feature type="domain" description="Ig-like" evidence="19">
    <location>
        <begin position="128"/>
        <end position="215"/>
    </location>
</feature>
<dbReference type="PROSITE" id="PS50835">
    <property type="entry name" value="IG_LIKE"/>
    <property type="match status" value="1"/>
</dbReference>
<gene>
    <name evidence="20" type="primary">Hfe</name>
    <name evidence="20" type="ORF">PHOROB_LOCUS10818</name>
</gene>
<dbReference type="Gene3D" id="2.60.40.10">
    <property type="entry name" value="Immunoglobulins"/>
    <property type="match status" value="1"/>
</dbReference>
<protein>
    <submittedName>
        <fullName evidence="20">Hfe protein</fullName>
    </submittedName>
</protein>
<dbReference type="InterPro" id="IPR037055">
    <property type="entry name" value="MHC_I-like_Ag-recog_sf"/>
</dbReference>
<evidence type="ECO:0000256" key="16">
    <source>
        <dbReference type="RuleBase" id="RU004439"/>
    </source>
</evidence>
<dbReference type="PANTHER" id="PTHR16675">
    <property type="entry name" value="MHC CLASS I-RELATED"/>
    <property type="match status" value="1"/>
</dbReference>
<evidence type="ECO:0000256" key="9">
    <source>
        <dbReference type="ARBA" id="ARBA00022729"/>
    </source>
</evidence>
<accession>A0AAU9ZR04</accession>
<evidence type="ECO:0000256" key="4">
    <source>
        <dbReference type="ARBA" id="ARBA00011632"/>
    </source>
</evidence>
<dbReference type="InterPro" id="IPR011162">
    <property type="entry name" value="MHC_I/II-like_Ag-recog"/>
</dbReference>
<organism evidence="20 21">
    <name type="scientific">Phodopus roborovskii</name>
    <name type="common">Roborovski's desert hamster</name>
    <name type="synonym">Cricetulus roborovskii</name>
    <dbReference type="NCBI Taxonomy" id="109678"/>
    <lineage>
        <taxon>Eukaryota</taxon>
        <taxon>Metazoa</taxon>
        <taxon>Chordata</taxon>
        <taxon>Craniata</taxon>
        <taxon>Vertebrata</taxon>
        <taxon>Euteleostomi</taxon>
        <taxon>Mammalia</taxon>
        <taxon>Eutheria</taxon>
        <taxon>Euarchontoglires</taxon>
        <taxon>Glires</taxon>
        <taxon>Rodentia</taxon>
        <taxon>Myomorpha</taxon>
        <taxon>Muroidea</taxon>
        <taxon>Cricetidae</taxon>
        <taxon>Cricetinae</taxon>
        <taxon>Phodopus</taxon>
    </lineage>
</organism>
<comment type="subcellular location">
    <subcellularLocation>
        <location evidence="2">Cell membrane</location>
        <topology evidence="2">Single-pass type I membrane protein</topology>
    </subcellularLocation>
</comment>
<evidence type="ECO:0000256" key="2">
    <source>
        <dbReference type="ARBA" id="ARBA00004251"/>
    </source>
</evidence>
<dbReference type="Pfam" id="PF07654">
    <property type="entry name" value="C1-set"/>
    <property type="match status" value="1"/>
</dbReference>
<dbReference type="PANTHER" id="PTHR16675:SF172">
    <property type="entry name" value="HEREDITARY HEMOCHROMATOSIS PROTEIN"/>
    <property type="match status" value="1"/>
</dbReference>
<evidence type="ECO:0000313" key="21">
    <source>
        <dbReference type="Proteomes" id="UP001152836"/>
    </source>
</evidence>
<evidence type="ECO:0000313" key="20">
    <source>
        <dbReference type="EMBL" id="CAH6806596.1"/>
    </source>
</evidence>
<dbReference type="InterPro" id="IPR003597">
    <property type="entry name" value="Ig_C1-set"/>
</dbReference>
<dbReference type="AlphaFoldDB" id="A0AAU9ZR04"/>
<keyword evidence="14" id="KW-1015">Disulfide bond</keyword>
<dbReference type="SUPFAM" id="SSF48726">
    <property type="entry name" value="Immunoglobulin"/>
    <property type="match status" value="1"/>
</dbReference>
<keyword evidence="10 17" id="KW-1133">Transmembrane helix</keyword>
<comment type="function">
    <text evidence="1">Binds to transferrin receptor (TFR) and reduces its affinity for iron-loaded transferrin.</text>
</comment>
<feature type="signal peptide" evidence="18">
    <location>
        <begin position="1"/>
        <end position="25"/>
    </location>
</feature>
<dbReference type="InterPro" id="IPR007110">
    <property type="entry name" value="Ig-like_dom"/>
</dbReference>
<keyword evidence="21" id="KW-1185">Reference proteome</keyword>
<dbReference type="GO" id="GO:1990459">
    <property type="term" value="F:transferrin receptor binding"/>
    <property type="evidence" value="ECO:0007669"/>
    <property type="project" value="TreeGrafter"/>
</dbReference>
<evidence type="ECO:0000256" key="12">
    <source>
        <dbReference type="ARBA" id="ARBA00023065"/>
    </source>
</evidence>
<keyword evidence="7" id="KW-0410">Iron transport</keyword>
<dbReference type="InterPro" id="IPR003006">
    <property type="entry name" value="Ig/MHC_CS"/>
</dbReference>
<evidence type="ECO:0000256" key="1">
    <source>
        <dbReference type="ARBA" id="ARBA00003622"/>
    </source>
</evidence>
<evidence type="ECO:0000256" key="6">
    <source>
        <dbReference type="ARBA" id="ARBA00022475"/>
    </source>
</evidence>
<evidence type="ECO:0000256" key="18">
    <source>
        <dbReference type="SAM" id="SignalP"/>
    </source>
</evidence>
<dbReference type="GO" id="GO:0009897">
    <property type="term" value="C:external side of plasma membrane"/>
    <property type="evidence" value="ECO:0007669"/>
    <property type="project" value="TreeGrafter"/>
</dbReference>
<evidence type="ECO:0000256" key="11">
    <source>
        <dbReference type="ARBA" id="ARBA00023004"/>
    </source>
</evidence>
<evidence type="ECO:0000256" key="5">
    <source>
        <dbReference type="ARBA" id="ARBA00022448"/>
    </source>
</evidence>